<gene>
    <name evidence="2" type="ORF">L833_3661</name>
</gene>
<name>A0A829MAH3_9MYCO</name>
<evidence type="ECO:0000256" key="1">
    <source>
        <dbReference type="SAM" id="MobiDB-lite"/>
    </source>
</evidence>
<organism evidence="2 3">
    <name type="scientific">Mycobacteroides abscessus MAB_091912_2446</name>
    <dbReference type="NCBI Taxonomy" id="1335414"/>
    <lineage>
        <taxon>Bacteria</taxon>
        <taxon>Bacillati</taxon>
        <taxon>Actinomycetota</taxon>
        <taxon>Actinomycetes</taxon>
        <taxon>Mycobacteriales</taxon>
        <taxon>Mycobacteriaceae</taxon>
        <taxon>Mycobacteroides</taxon>
        <taxon>Mycobacteroides abscessus</taxon>
    </lineage>
</organism>
<accession>A0A829MAH3</accession>
<reference evidence="2 3" key="1">
    <citation type="journal article" date="2014" name="Emerg. Infect. Dis.">
        <title>High-level Relatedness among Mycobacterium abscessus subsp. massiliense Strains from Widely Separated Outbreaks.</title>
        <authorList>
            <person name="Tettelin H."/>
            <person name="Davidson R.M."/>
            <person name="Agrawal S."/>
            <person name="Aitken M.L."/>
            <person name="Shallom S."/>
            <person name="Hasan N.A."/>
            <person name="Strong M."/>
            <person name="Nogueira de Moura V.C."/>
            <person name="De Groote M.A."/>
            <person name="Duarte R.S."/>
            <person name="Hine E."/>
            <person name="Parankush S."/>
            <person name="Su Q."/>
            <person name="Daugherty S.C."/>
            <person name="Fraser C.M."/>
            <person name="Brown-Elliott B.A."/>
            <person name="Wallace R.J.Jr."/>
            <person name="Holland S.M."/>
            <person name="Sampaio E.P."/>
            <person name="Olivier K.N."/>
            <person name="Jackson M."/>
            <person name="Zelazny A.M."/>
        </authorList>
    </citation>
    <scope>NUCLEOTIDE SEQUENCE [LARGE SCALE GENOMIC DNA]</scope>
    <source>
        <strain evidence="2 3">MAB_091912_2446</strain>
    </source>
</reference>
<protein>
    <submittedName>
        <fullName evidence="2">Uncharacterized protein</fullName>
    </submittedName>
</protein>
<dbReference type="AlphaFoldDB" id="A0A829MAH3"/>
<evidence type="ECO:0000313" key="3">
    <source>
        <dbReference type="Proteomes" id="UP000018502"/>
    </source>
</evidence>
<proteinExistence type="predicted"/>
<comment type="caution">
    <text evidence="2">The sequence shown here is derived from an EMBL/GenBank/DDBJ whole genome shotgun (WGS) entry which is preliminary data.</text>
</comment>
<dbReference type="EMBL" id="AYTF01000002">
    <property type="protein sequence ID" value="ESV61272.1"/>
    <property type="molecule type" value="Genomic_DNA"/>
</dbReference>
<evidence type="ECO:0000313" key="2">
    <source>
        <dbReference type="EMBL" id="ESV61272.1"/>
    </source>
</evidence>
<feature type="region of interest" description="Disordered" evidence="1">
    <location>
        <begin position="1"/>
        <end position="55"/>
    </location>
</feature>
<sequence>MGRHHRPSVVEVPATDSPPLQTDWPVDFARGGEKTGAPIEPDGAAVPVPPPWFRG</sequence>
<dbReference type="Proteomes" id="UP000018502">
    <property type="component" value="Unassembled WGS sequence"/>
</dbReference>